<dbReference type="PANTHER" id="PTHR32194">
    <property type="entry name" value="METALLOPROTEASE TLDD"/>
    <property type="match status" value="1"/>
</dbReference>
<dbReference type="Gene3D" id="3.60.20.10">
    <property type="entry name" value="Glutamine Phosphoribosylpyrophosphate, subunit 1, domain 1"/>
    <property type="match status" value="1"/>
</dbReference>
<dbReference type="Proteomes" id="UP000823941">
    <property type="component" value="Chromosome 5"/>
</dbReference>
<comment type="subunit">
    <text evidence="5">Component of the proteasome complex.</text>
</comment>
<keyword evidence="5" id="KW-0539">Nucleus</keyword>
<accession>A0ABQ7R166</accession>
<evidence type="ECO:0000256" key="3">
    <source>
        <dbReference type="ARBA" id="ARBA00024953"/>
    </source>
</evidence>
<evidence type="ECO:0000313" key="7">
    <source>
        <dbReference type="Proteomes" id="UP000823941"/>
    </source>
</evidence>
<dbReference type="InterPro" id="IPR001353">
    <property type="entry name" value="Proteasome_sua/b"/>
</dbReference>
<name>A0ABQ7R166_PLUXY</name>
<dbReference type="InterPro" id="IPR016050">
    <property type="entry name" value="Proteasome_bsu_CS"/>
</dbReference>
<dbReference type="PANTHER" id="PTHR32194:SF2">
    <property type="entry name" value="PROTEASOME SUBUNIT BETA TYPE-1"/>
    <property type="match status" value="1"/>
</dbReference>
<keyword evidence="1 5" id="KW-0963">Cytoplasm</keyword>
<comment type="function">
    <text evidence="3">Non-catalytic component of the proteasome, a multicatalytic proteinase complex which is characterized by its ability to cleave peptides with Arg, Phe, Tyr, Leu, and Glu adjacent to the leaving group at neutral or slightly basic pH. The proteasome has an ATP-dependent proteolytic activity.</text>
</comment>
<dbReference type="EMBL" id="JAHIBW010000005">
    <property type="protein sequence ID" value="KAG7311041.1"/>
    <property type="molecule type" value="Genomic_DNA"/>
</dbReference>
<proteinExistence type="inferred from homology"/>
<keyword evidence="7" id="KW-1185">Reference proteome</keyword>
<keyword evidence="2 5" id="KW-0647">Proteasome</keyword>
<comment type="subcellular location">
    <subcellularLocation>
        <location evidence="5">Cytoplasm</location>
    </subcellularLocation>
    <subcellularLocation>
        <location evidence="5">Nucleus</location>
    </subcellularLocation>
</comment>
<comment type="function">
    <text evidence="5">Component of the proteasome, a multicatalytic proteinase complex which is characterized by its ability to cleave peptides with Arg, Phe, Tyr, Leu, and Glu adjacent to the leaving group at neutral or slightly basic pH. The proteasome has an ATP-dependent proteolytic activity.</text>
</comment>
<evidence type="ECO:0000256" key="1">
    <source>
        <dbReference type="ARBA" id="ARBA00022490"/>
    </source>
</evidence>
<organism evidence="6 7">
    <name type="scientific">Plutella xylostella</name>
    <name type="common">Diamondback moth</name>
    <name type="synonym">Plutella maculipennis</name>
    <dbReference type="NCBI Taxonomy" id="51655"/>
    <lineage>
        <taxon>Eukaryota</taxon>
        <taxon>Metazoa</taxon>
        <taxon>Ecdysozoa</taxon>
        <taxon>Arthropoda</taxon>
        <taxon>Hexapoda</taxon>
        <taxon>Insecta</taxon>
        <taxon>Pterygota</taxon>
        <taxon>Neoptera</taxon>
        <taxon>Endopterygota</taxon>
        <taxon>Lepidoptera</taxon>
        <taxon>Glossata</taxon>
        <taxon>Ditrysia</taxon>
        <taxon>Yponomeutoidea</taxon>
        <taxon>Plutellidae</taxon>
        <taxon>Plutella</taxon>
    </lineage>
</organism>
<dbReference type="InterPro" id="IPR023333">
    <property type="entry name" value="Proteasome_suB-type"/>
</dbReference>
<comment type="subunit">
    <text evidence="4">The 26S proteasome consists of a 20S proteasome core and two 19S regulatory subunits. The 20S proteasome core is composed of 28 subunits that are arranged in four stacked rings, resulting in a barrel-shaped structure. The two end rings are each formed by seven alpha subunits, and the two central rings are each formed by seven beta subunits. The catalytic chamber with the active sites is on the inside of the barrel.</text>
</comment>
<evidence type="ECO:0000256" key="4">
    <source>
        <dbReference type="ARBA" id="ARBA00026071"/>
    </source>
</evidence>
<dbReference type="SUPFAM" id="SSF56235">
    <property type="entry name" value="N-terminal nucleophile aminohydrolases (Ntn hydrolases)"/>
    <property type="match status" value="1"/>
</dbReference>
<dbReference type="Pfam" id="PF00227">
    <property type="entry name" value="Proteasome"/>
    <property type="match status" value="1"/>
</dbReference>
<evidence type="ECO:0000313" key="6">
    <source>
        <dbReference type="EMBL" id="KAG7311041.1"/>
    </source>
</evidence>
<comment type="similarity">
    <text evidence="5">Belongs to the peptidase T1B family.</text>
</comment>
<dbReference type="PROSITE" id="PS00854">
    <property type="entry name" value="PROTEASOME_BETA_1"/>
    <property type="match status" value="1"/>
</dbReference>
<reference evidence="6 7" key="1">
    <citation type="submission" date="2021-06" db="EMBL/GenBank/DDBJ databases">
        <title>A haploid diamondback moth (Plutella xylostella L.) genome assembly resolves 31 chromosomes and identifies a diamide resistance mutation.</title>
        <authorList>
            <person name="Ward C.M."/>
            <person name="Perry K.D."/>
            <person name="Baker G."/>
            <person name="Powis K."/>
            <person name="Heckel D.G."/>
            <person name="Baxter S.W."/>
        </authorList>
    </citation>
    <scope>NUCLEOTIDE SEQUENCE [LARGE SCALE GENOMIC DNA]</scope>
    <source>
        <strain evidence="6 7">LV</strain>
        <tissue evidence="6">Single pupa</tissue>
    </source>
</reference>
<comment type="caution">
    <text evidence="6">The sequence shown here is derived from an EMBL/GenBank/DDBJ whole genome shotgun (WGS) entry which is preliminary data.</text>
</comment>
<evidence type="ECO:0000256" key="2">
    <source>
        <dbReference type="ARBA" id="ARBA00022942"/>
    </source>
</evidence>
<sequence length="215" mass="24239">MDSAAHLQVQCLIGVQCEHFVMIAADQTNIQSVVLVKDDENKIFNVSDRIIVGMNGDYGDMGQFSQFVIRNLALYRLRNGYPLGTAAAVHFVRRKQAELLGKGAPYQLNLLIGGYCEREGPRLFFVDFLSSSHCLGYAAHGLGGVLCASILDRYYRITMNEKEAYNLLVMCVKEIQKRLMIQLPKFQVSMVNKDGIKCLDPIVQETPVQEFKKIR</sequence>
<gene>
    <name evidence="6" type="ORF">JYU34_003898</name>
</gene>
<evidence type="ECO:0000256" key="5">
    <source>
        <dbReference type="RuleBase" id="RU004203"/>
    </source>
</evidence>
<protein>
    <recommendedName>
        <fullName evidence="5">Proteasome subunit beta</fullName>
    </recommendedName>
</protein>
<dbReference type="InterPro" id="IPR029055">
    <property type="entry name" value="Ntn_hydrolases_N"/>
</dbReference>